<dbReference type="STRING" id="53468.A0A3P6GMB0"/>
<feature type="domain" description="Rho-GAP" evidence="8">
    <location>
        <begin position="368"/>
        <end position="688"/>
    </location>
</feature>
<dbReference type="GO" id="GO:0046872">
    <property type="term" value="F:metal ion binding"/>
    <property type="evidence" value="ECO:0007669"/>
    <property type="project" value="UniProtKB-KW"/>
</dbReference>
<dbReference type="Pfam" id="PF00620">
    <property type="entry name" value="RhoGAP"/>
    <property type="match status" value="2"/>
</dbReference>
<dbReference type="CDD" id="cd20806">
    <property type="entry name" value="C1_CHN"/>
    <property type="match status" value="1"/>
</dbReference>
<dbReference type="SMART" id="SM00324">
    <property type="entry name" value="RhoGAP"/>
    <property type="match status" value="1"/>
</dbReference>
<dbReference type="InterPro" id="IPR046349">
    <property type="entry name" value="C1-like_sf"/>
</dbReference>
<dbReference type="GO" id="GO:0005096">
    <property type="term" value="F:GTPase activator activity"/>
    <property type="evidence" value="ECO:0007669"/>
    <property type="project" value="UniProtKB-KW"/>
</dbReference>
<dbReference type="PROSITE" id="PS50001">
    <property type="entry name" value="SH2"/>
    <property type="match status" value="1"/>
</dbReference>
<dbReference type="SMART" id="SM00109">
    <property type="entry name" value="C1"/>
    <property type="match status" value="1"/>
</dbReference>
<keyword evidence="2" id="KW-0479">Metal-binding</keyword>
<dbReference type="PANTHER" id="PTHR46075">
    <property type="entry name" value="CHIMERIN FAMILY MEMBER"/>
    <property type="match status" value="1"/>
</dbReference>
<gene>
    <name evidence="9" type="ORF">MCOS_LOCUS6710</name>
</gene>
<keyword evidence="4" id="KW-0727">SH2 domain</keyword>
<dbReference type="Gene3D" id="3.30.505.10">
    <property type="entry name" value="SH2 domain"/>
    <property type="match status" value="1"/>
</dbReference>
<feature type="region of interest" description="Disordered" evidence="5">
    <location>
        <begin position="153"/>
        <end position="253"/>
    </location>
</feature>
<keyword evidence="1" id="KW-0343">GTPase activation</keyword>
<reference evidence="9 10" key="1">
    <citation type="submission" date="2018-10" db="EMBL/GenBank/DDBJ databases">
        <authorList>
            <consortium name="Pathogen Informatics"/>
        </authorList>
    </citation>
    <scope>NUCLEOTIDE SEQUENCE [LARGE SCALE GENOMIC DNA]</scope>
</reference>
<keyword evidence="3" id="KW-0862">Zinc</keyword>
<dbReference type="Pfam" id="PF00130">
    <property type="entry name" value="C1_1"/>
    <property type="match status" value="1"/>
</dbReference>
<evidence type="ECO:0000256" key="4">
    <source>
        <dbReference type="PROSITE-ProRule" id="PRU00191"/>
    </source>
</evidence>
<keyword evidence="10" id="KW-1185">Reference proteome</keyword>
<proteinExistence type="predicted"/>
<dbReference type="InterPro" id="IPR020454">
    <property type="entry name" value="DAG/PE-bd"/>
</dbReference>
<dbReference type="PANTHER" id="PTHR46075:SF2">
    <property type="entry name" value="RHO GTPASE ACTIVATING PROTEIN AT 5A, ISOFORM A"/>
    <property type="match status" value="1"/>
</dbReference>
<dbReference type="InterPro" id="IPR002219">
    <property type="entry name" value="PKC_DAG/PE"/>
</dbReference>
<evidence type="ECO:0000313" key="9">
    <source>
        <dbReference type="EMBL" id="VDD80707.1"/>
    </source>
</evidence>
<dbReference type="FunFam" id="3.30.60.20:FF:000025">
    <property type="entry name" value="Chimaerin"/>
    <property type="match status" value="1"/>
</dbReference>
<evidence type="ECO:0000259" key="8">
    <source>
        <dbReference type="PROSITE" id="PS50238"/>
    </source>
</evidence>
<dbReference type="InterPro" id="IPR000198">
    <property type="entry name" value="RhoGAP_dom"/>
</dbReference>
<sequence>MSRQGTEELLAGQPSGAYLIRDSQRADGAFTLAIRFDDSTKNYKLFYDATSKLHFVGEKKFESVDQLVADGLIYLYIESRGADILQKLSEANNYEYSPYYKTRYHTVNAVPPPPPTRQSLAPSSRLVVSAISGPNHRRQSSVDELLDGYQKTPTTQLSEFNPPVDKEAPNGDISDSPKNSSAVLCGPIEKPARSTSLPFPRPPLIESSTDSSLSPSAKPGSSTSTSSGDASLNSRQSGGSGNGRRKGGSSIHHHRSLASTLPVSLDGGLDVDGNRASLHVVGAVPPATATAATPLAIIHVDVEKAHAFRVHTFRGPHWCDFCTHFIWGLVSQGVRCVDCGFQAHKRCSISVPNDCLPDMKRLKRVFGVDLTSLVRAENRTVPQVLVKCITELERRGGLMTEGVYRVPGNQEIVEDFRIALDKDCESVDLSEKRCSDLNTITSLIKSFLRQLPIPLITYEAYPELIEVSRESTHLSFILEHGRCCGCRVPLFTLLLLPPPPTFGIGSINRICTYVTHNQMALVTGERPPLEPNWRRRKLLKGHSGIPGCPRDEPSVLLSDEQLSDEQKHDLLKGCVQRLPPAHYHCLRYLMAHLNSDSFSIPLYHSYRFMRHRIRKSTFLPPFNLHSVALRKAVAANQQSNMMTSENLAIVFAPSLMSSSYTDPLSCLAGAKFEQAVVNRLIVDFPSIFDGDDGVATIPLSSSTSTTTSRSTNASSR</sequence>
<dbReference type="InterPro" id="IPR008936">
    <property type="entry name" value="Rho_GTPase_activation_prot"/>
</dbReference>
<dbReference type="PROSITE" id="PS50238">
    <property type="entry name" value="RHOGAP"/>
    <property type="match status" value="1"/>
</dbReference>
<dbReference type="InterPro" id="IPR000980">
    <property type="entry name" value="SH2"/>
</dbReference>
<evidence type="ECO:0000256" key="2">
    <source>
        <dbReference type="ARBA" id="ARBA00022723"/>
    </source>
</evidence>
<dbReference type="GO" id="GO:0007165">
    <property type="term" value="P:signal transduction"/>
    <property type="evidence" value="ECO:0007669"/>
    <property type="project" value="InterPro"/>
</dbReference>
<dbReference type="SUPFAM" id="SSF55550">
    <property type="entry name" value="SH2 domain"/>
    <property type="match status" value="1"/>
</dbReference>
<dbReference type="PROSITE" id="PS50081">
    <property type="entry name" value="ZF_DAG_PE_2"/>
    <property type="match status" value="1"/>
</dbReference>
<dbReference type="OrthoDB" id="3196451at2759"/>
<accession>A0A3P6GMB0</accession>
<evidence type="ECO:0000259" key="7">
    <source>
        <dbReference type="PROSITE" id="PS50081"/>
    </source>
</evidence>
<dbReference type="SUPFAM" id="SSF48350">
    <property type="entry name" value="GTPase activation domain, GAP"/>
    <property type="match status" value="1"/>
</dbReference>
<name>A0A3P6GMB0_MESCO</name>
<evidence type="ECO:0000259" key="6">
    <source>
        <dbReference type="PROSITE" id="PS50001"/>
    </source>
</evidence>
<dbReference type="SUPFAM" id="SSF57889">
    <property type="entry name" value="Cysteine-rich domain"/>
    <property type="match status" value="1"/>
</dbReference>
<dbReference type="InterPro" id="IPR036860">
    <property type="entry name" value="SH2_dom_sf"/>
</dbReference>
<dbReference type="EMBL" id="UXSR01005285">
    <property type="protein sequence ID" value="VDD80707.1"/>
    <property type="molecule type" value="Genomic_DNA"/>
</dbReference>
<organism evidence="9 10">
    <name type="scientific">Mesocestoides corti</name>
    <name type="common">Flatworm</name>
    <dbReference type="NCBI Taxonomy" id="53468"/>
    <lineage>
        <taxon>Eukaryota</taxon>
        <taxon>Metazoa</taxon>
        <taxon>Spiralia</taxon>
        <taxon>Lophotrochozoa</taxon>
        <taxon>Platyhelminthes</taxon>
        <taxon>Cestoda</taxon>
        <taxon>Eucestoda</taxon>
        <taxon>Cyclophyllidea</taxon>
        <taxon>Mesocestoididae</taxon>
        <taxon>Mesocestoides</taxon>
    </lineage>
</organism>
<dbReference type="InterPro" id="IPR051854">
    <property type="entry name" value="Rho-type_GAP"/>
</dbReference>
<dbReference type="PRINTS" id="PR00008">
    <property type="entry name" value="DAGPEDOMAIN"/>
</dbReference>
<dbReference type="PROSITE" id="PS00479">
    <property type="entry name" value="ZF_DAG_PE_1"/>
    <property type="match status" value="1"/>
</dbReference>
<evidence type="ECO:0000256" key="1">
    <source>
        <dbReference type="ARBA" id="ARBA00022468"/>
    </source>
</evidence>
<dbReference type="Proteomes" id="UP000267029">
    <property type="component" value="Unassembled WGS sequence"/>
</dbReference>
<feature type="domain" description="Phorbol-ester/DAG-type" evidence="7">
    <location>
        <begin position="305"/>
        <end position="355"/>
    </location>
</feature>
<dbReference type="SMART" id="SM00252">
    <property type="entry name" value="SH2"/>
    <property type="match status" value="1"/>
</dbReference>
<dbReference type="Gene3D" id="1.10.555.10">
    <property type="entry name" value="Rho GTPase activation protein"/>
    <property type="match status" value="1"/>
</dbReference>
<feature type="domain" description="SH2" evidence="6">
    <location>
        <begin position="1"/>
        <end position="68"/>
    </location>
</feature>
<dbReference type="Pfam" id="PF00017">
    <property type="entry name" value="SH2"/>
    <property type="match status" value="1"/>
</dbReference>
<evidence type="ECO:0000313" key="10">
    <source>
        <dbReference type="Proteomes" id="UP000267029"/>
    </source>
</evidence>
<dbReference type="AlphaFoldDB" id="A0A3P6GMB0"/>
<evidence type="ECO:0000256" key="3">
    <source>
        <dbReference type="ARBA" id="ARBA00022833"/>
    </source>
</evidence>
<feature type="compositionally biased region" description="Low complexity" evidence="5">
    <location>
        <begin position="210"/>
        <end position="237"/>
    </location>
</feature>
<evidence type="ECO:0000256" key="5">
    <source>
        <dbReference type="SAM" id="MobiDB-lite"/>
    </source>
</evidence>
<feature type="compositionally biased region" description="Basic residues" evidence="5">
    <location>
        <begin position="243"/>
        <end position="253"/>
    </location>
</feature>
<dbReference type="Gene3D" id="3.30.60.20">
    <property type="match status" value="1"/>
</dbReference>
<protein>
    <submittedName>
        <fullName evidence="9">Uncharacterized protein</fullName>
    </submittedName>
</protein>